<reference evidence="10 11" key="2">
    <citation type="submission" date="2018-11" db="EMBL/GenBank/DDBJ databases">
        <title>Genomic Encyclopedia of Type Strains, Phase IV (KMG-IV): sequencing the most valuable type-strain genomes for metagenomic binning, comparative biology and taxonomic classification.</title>
        <authorList>
            <person name="Goeker M."/>
        </authorList>
    </citation>
    <scope>NUCLEOTIDE SEQUENCE [LARGE SCALE GENOMIC DNA]</scope>
    <source>
        <strain evidence="10 11">DSM 27783</strain>
    </source>
</reference>
<dbReference type="PANTHER" id="PTHR30566:SF5">
    <property type="entry name" value="MECHANOSENSITIVE ION CHANNEL PROTEIN 1, MITOCHONDRIAL-RELATED"/>
    <property type="match status" value="1"/>
</dbReference>
<keyword evidence="12" id="KW-1185">Reference proteome</keyword>
<protein>
    <submittedName>
        <fullName evidence="9">Mechanosensitive ion channel family protein</fullName>
    </submittedName>
    <submittedName>
        <fullName evidence="10">Small-conductance mechanosensitive channel</fullName>
    </submittedName>
</protein>
<keyword evidence="4 6" id="KW-0472">Membrane</keyword>
<evidence type="ECO:0000256" key="4">
    <source>
        <dbReference type="ARBA" id="ARBA00023136"/>
    </source>
</evidence>
<name>A0AAJ4RD08_9BACT</name>
<evidence type="ECO:0000256" key="1">
    <source>
        <dbReference type="ARBA" id="ARBA00004370"/>
    </source>
</evidence>
<reference evidence="9" key="3">
    <citation type="submission" date="2019-06" db="EMBL/GenBank/DDBJ databases">
        <title>A comparative analysis of the Nautiliaceae.</title>
        <authorList>
            <person name="Grosche A."/>
            <person name="Smedile F."/>
            <person name="Vetriani C."/>
        </authorList>
    </citation>
    <scope>NUCLEOTIDE SEQUENCE</scope>
    <source>
        <strain evidence="9">TB6</strain>
    </source>
</reference>
<dbReference type="InterPro" id="IPR006685">
    <property type="entry name" value="MscS_channel_2nd"/>
</dbReference>
<dbReference type="InterPro" id="IPR010920">
    <property type="entry name" value="LSM_dom_sf"/>
</dbReference>
<dbReference type="EMBL" id="CP027432">
    <property type="protein sequence ID" value="QCI27812.1"/>
    <property type="molecule type" value="Genomic_DNA"/>
</dbReference>
<dbReference type="GO" id="GO:0016020">
    <property type="term" value="C:membrane"/>
    <property type="evidence" value="ECO:0007669"/>
    <property type="project" value="UniProtKB-SubCell"/>
</dbReference>
<sequence length="503" mass="58852">MKKLFLIVFFILTLFAADNNTTAETNETNKTNTLLHYQKNEIIKRLKQNEFYITYKDYLDYKALQERVALLEKKARYNKKYKKELQRLKTELKLLKKNNDIYTSLIKLSSLPKPPEINNPFAIITGLNYEKEIQSIVEKNQKEYQIFKQTLNDLQRLKEIEQKLKIKDKELEQMLQDFNVIDNIYKTKLNTLQAEAKINIQKVNSQIQREINKLIFLAITIAISFIIFTLIKLAVRKYVKEESVYITNKILNFINFTVILLIIAFFYINNATYLITILGFASAGIAIAMKDWFMNIFGWFVIMTSGNFKVGDRVKIYLQNGQVKIVGDIIDISLNRIVIQEDVTLTTYLYNRRAGRIVFVPNNVIFTNPIFNYTHHGLSTVWDGIDITITFDSNHKKAVYLAREIVSKYSKGYTDITKRRLQKLKSVYHIKNANVEPRIYTFISENGITISCWYLNNYATLNLRSTISAEIIDAFNNAEDIKIAYPTYSIKMEKTNHEKFDEA</sequence>
<dbReference type="Proteomes" id="UP000272781">
    <property type="component" value="Unassembled WGS sequence"/>
</dbReference>
<feature type="coiled-coil region" evidence="5">
    <location>
        <begin position="71"/>
        <end position="105"/>
    </location>
</feature>
<dbReference type="AlphaFoldDB" id="A0AAJ4RD08"/>
<gene>
    <name evidence="9" type="ORF">C6V80_02175</name>
    <name evidence="10" type="ORF">EDC58_0993</name>
</gene>
<evidence type="ECO:0000256" key="7">
    <source>
        <dbReference type="SAM" id="SignalP"/>
    </source>
</evidence>
<dbReference type="Pfam" id="PF00924">
    <property type="entry name" value="MS_channel_2nd"/>
    <property type="match status" value="1"/>
</dbReference>
<dbReference type="EMBL" id="RJVK01000002">
    <property type="protein sequence ID" value="ROR40013.1"/>
    <property type="molecule type" value="Genomic_DNA"/>
</dbReference>
<accession>A0AAJ4RD08</accession>
<feature type="coiled-coil region" evidence="5">
    <location>
        <begin position="137"/>
        <end position="177"/>
    </location>
</feature>
<feature type="signal peptide" evidence="7">
    <location>
        <begin position="1"/>
        <end position="16"/>
    </location>
</feature>
<dbReference type="Gene3D" id="2.30.30.60">
    <property type="match status" value="1"/>
</dbReference>
<evidence type="ECO:0000256" key="6">
    <source>
        <dbReference type="SAM" id="Phobius"/>
    </source>
</evidence>
<comment type="subcellular location">
    <subcellularLocation>
        <location evidence="1">Membrane</location>
    </subcellularLocation>
</comment>
<keyword evidence="5" id="KW-0175">Coiled coil</keyword>
<evidence type="ECO:0000256" key="3">
    <source>
        <dbReference type="ARBA" id="ARBA00022989"/>
    </source>
</evidence>
<evidence type="ECO:0000256" key="5">
    <source>
        <dbReference type="SAM" id="Coils"/>
    </source>
</evidence>
<reference evidence="12" key="1">
    <citation type="submission" date="2018-03" db="EMBL/GenBank/DDBJ databases">
        <title>A comparative analysis of the Nautiliaceae.</title>
        <authorList>
            <person name="Grosche A."/>
            <person name="Smedile F."/>
            <person name="Vetriani C."/>
        </authorList>
    </citation>
    <scope>NUCLEOTIDE SEQUENCE [LARGE SCALE GENOMIC DNA]</scope>
    <source>
        <strain evidence="12">TB6</strain>
    </source>
</reference>
<feature type="chain" id="PRO_5042506162" evidence="7">
    <location>
        <begin position="17"/>
        <end position="503"/>
    </location>
</feature>
<keyword evidence="2 6" id="KW-0812">Transmembrane</keyword>
<evidence type="ECO:0000313" key="12">
    <source>
        <dbReference type="Proteomes" id="UP000298805"/>
    </source>
</evidence>
<dbReference type="Proteomes" id="UP000298805">
    <property type="component" value="Chromosome"/>
</dbReference>
<keyword evidence="7" id="KW-0732">Signal</keyword>
<feature type="domain" description="Mechanosensitive ion channel MscS" evidence="8">
    <location>
        <begin position="292"/>
        <end position="375"/>
    </location>
</feature>
<dbReference type="RefSeq" id="WP_123352397.1">
    <property type="nucleotide sequence ID" value="NZ_CP027432.2"/>
</dbReference>
<feature type="transmembrane region" description="Helical" evidence="6">
    <location>
        <begin position="214"/>
        <end position="235"/>
    </location>
</feature>
<evidence type="ECO:0000256" key="2">
    <source>
        <dbReference type="ARBA" id="ARBA00022692"/>
    </source>
</evidence>
<feature type="transmembrane region" description="Helical" evidence="6">
    <location>
        <begin position="250"/>
        <end position="268"/>
    </location>
</feature>
<evidence type="ECO:0000313" key="10">
    <source>
        <dbReference type="EMBL" id="ROR40013.1"/>
    </source>
</evidence>
<dbReference type="GO" id="GO:0008381">
    <property type="term" value="F:mechanosensitive monoatomic ion channel activity"/>
    <property type="evidence" value="ECO:0007669"/>
    <property type="project" value="UniProtKB-ARBA"/>
</dbReference>
<dbReference type="SUPFAM" id="SSF50182">
    <property type="entry name" value="Sm-like ribonucleoproteins"/>
    <property type="match status" value="1"/>
</dbReference>
<organism evidence="10 11">
    <name type="scientific">Caminibacter pacificus</name>
    <dbReference type="NCBI Taxonomy" id="1424653"/>
    <lineage>
        <taxon>Bacteria</taxon>
        <taxon>Pseudomonadati</taxon>
        <taxon>Campylobacterota</taxon>
        <taxon>Epsilonproteobacteria</taxon>
        <taxon>Nautiliales</taxon>
        <taxon>Nautiliaceae</taxon>
        <taxon>Caminibacter</taxon>
    </lineage>
</organism>
<evidence type="ECO:0000313" key="11">
    <source>
        <dbReference type="Proteomes" id="UP000272781"/>
    </source>
</evidence>
<keyword evidence="3 6" id="KW-1133">Transmembrane helix</keyword>
<evidence type="ECO:0000259" key="8">
    <source>
        <dbReference type="Pfam" id="PF00924"/>
    </source>
</evidence>
<dbReference type="PANTHER" id="PTHR30566">
    <property type="entry name" value="YNAI-RELATED MECHANOSENSITIVE ION CHANNEL"/>
    <property type="match status" value="1"/>
</dbReference>
<evidence type="ECO:0000313" key="9">
    <source>
        <dbReference type="EMBL" id="QCI27812.1"/>
    </source>
</evidence>
<proteinExistence type="predicted"/>
<dbReference type="InterPro" id="IPR023408">
    <property type="entry name" value="MscS_beta-dom_sf"/>
</dbReference>